<comment type="caution">
    <text evidence="2">The sequence shown here is derived from an EMBL/GenBank/DDBJ whole genome shotgun (WGS) entry which is preliminary data.</text>
</comment>
<dbReference type="PANTHER" id="PTHR38602">
    <property type="entry name" value="INNER MEMBRANE PROTEIN-RELATED"/>
    <property type="match status" value="1"/>
</dbReference>
<proteinExistence type="predicted"/>
<protein>
    <submittedName>
        <fullName evidence="2">DUF2065 domain-containing protein</fullName>
    </submittedName>
</protein>
<dbReference type="RefSeq" id="WP_289366138.1">
    <property type="nucleotide sequence ID" value="NZ_JAUCBP010000011.1"/>
</dbReference>
<gene>
    <name evidence="2" type="ORF">QTP81_13135</name>
</gene>
<organism evidence="2 3">
    <name type="scientific">Alteromonas arenosi</name>
    <dbReference type="NCBI Taxonomy" id="3055817"/>
    <lineage>
        <taxon>Bacteria</taxon>
        <taxon>Pseudomonadati</taxon>
        <taxon>Pseudomonadota</taxon>
        <taxon>Gammaproteobacteria</taxon>
        <taxon>Alteromonadales</taxon>
        <taxon>Alteromonadaceae</taxon>
        <taxon>Alteromonas/Salinimonas group</taxon>
        <taxon>Alteromonas</taxon>
    </lineage>
</organism>
<feature type="transmembrane region" description="Helical" evidence="1">
    <location>
        <begin position="45"/>
        <end position="61"/>
    </location>
</feature>
<sequence>MSWQTFLIACSIVAIIEGIGPMLFPRRWQNYMQQMSSQAPGQLQQIGGVLVITGAVSLFFLI</sequence>
<keyword evidence="1" id="KW-1133">Transmembrane helix</keyword>
<reference evidence="2 3" key="1">
    <citation type="submission" date="2023-06" db="EMBL/GenBank/DDBJ databases">
        <title>Alteromonas sp. ASW11-36 isolated from intertidal sand.</title>
        <authorList>
            <person name="Li Y."/>
        </authorList>
    </citation>
    <scope>NUCLEOTIDE SEQUENCE [LARGE SCALE GENOMIC DNA]</scope>
    <source>
        <strain evidence="2 3">ASW11-36</strain>
    </source>
</reference>
<dbReference type="Proteomes" id="UP001234343">
    <property type="component" value="Unassembled WGS sequence"/>
</dbReference>
<evidence type="ECO:0000313" key="3">
    <source>
        <dbReference type="Proteomes" id="UP001234343"/>
    </source>
</evidence>
<feature type="transmembrane region" description="Helical" evidence="1">
    <location>
        <begin position="6"/>
        <end position="24"/>
    </location>
</feature>
<dbReference type="Pfam" id="PF09838">
    <property type="entry name" value="DUF2065"/>
    <property type="match status" value="1"/>
</dbReference>
<keyword evidence="3" id="KW-1185">Reference proteome</keyword>
<dbReference type="InterPro" id="IPR019201">
    <property type="entry name" value="DUF2065"/>
</dbReference>
<keyword evidence="1" id="KW-0472">Membrane</keyword>
<dbReference type="EMBL" id="JAUCBP010000011">
    <property type="protein sequence ID" value="MDM7861540.1"/>
    <property type="molecule type" value="Genomic_DNA"/>
</dbReference>
<keyword evidence="1" id="KW-0812">Transmembrane</keyword>
<name>A0ABT7SZF0_9ALTE</name>
<evidence type="ECO:0000313" key="2">
    <source>
        <dbReference type="EMBL" id="MDM7861540.1"/>
    </source>
</evidence>
<dbReference type="PANTHER" id="PTHR38602:SF1">
    <property type="entry name" value="INNER MEMBRANE PROTEIN"/>
    <property type="match status" value="1"/>
</dbReference>
<accession>A0ABT7SZF0</accession>
<evidence type="ECO:0000256" key="1">
    <source>
        <dbReference type="SAM" id="Phobius"/>
    </source>
</evidence>